<dbReference type="Pfam" id="PF00912">
    <property type="entry name" value="Transgly"/>
    <property type="match status" value="1"/>
</dbReference>
<evidence type="ECO:0000259" key="16">
    <source>
        <dbReference type="Pfam" id="PF00912"/>
    </source>
</evidence>
<dbReference type="Pfam" id="PF00905">
    <property type="entry name" value="Transpeptidase"/>
    <property type="match status" value="1"/>
</dbReference>
<feature type="compositionally biased region" description="Polar residues" evidence="14">
    <location>
        <begin position="673"/>
        <end position="684"/>
    </location>
</feature>
<dbReference type="InterPro" id="IPR023346">
    <property type="entry name" value="Lysozyme-like_dom_sf"/>
</dbReference>
<dbReference type="GO" id="GO:0008360">
    <property type="term" value="P:regulation of cell shape"/>
    <property type="evidence" value="ECO:0007669"/>
    <property type="project" value="UniProtKB-KW"/>
</dbReference>
<dbReference type="GO" id="GO:0071555">
    <property type="term" value="P:cell wall organization"/>
    <property type="evidence" value="ECO:0007669"/>
    <property type="project" value="UniProtKB-KW"/>
</dbReference>
<dbReference type="GO" id="GO:0008658">
    <property type="term" value="F:penicillin binding"/>
    <property type="evidence" value="ECO:0007669"/>
    <property type="project" value="InterPro"/>
</dbReference>
<dbReference type="InterPro" id="IPR001264">
    <property type="entry name" value="Glyco_trans_51"/>
</dbReference>
<dbReference type="SUPFAM" id="SSF53955">
    <property type="entry name" value="Lysozyme-like"/>
    <property type="match status" value="1"/>
</dbReference>
<name>A0A6N2RQT6_9ACTO</name>
<evidence type="ECO:0000256" key="2">
    <source>
        <dbReference type="ARBA" id="ARBA00007739"/>
    </source>
</evidence>
<dbReference type="SUPFAM" id="SSF56601">
    <property type="entry name" value="beta-lactamase/transpeptidase-like"/>
    <property type="match status" value="1"/>
</dbReference>
<comment type="similarity">
    <text evidence="2">In the N-terminal section; belongs to the glycosyltransferase 51 family.</text>
</comment>
<evidence type="ECO:0000256" key="11">
    <source>
        <dbReference type="ARBA" id="ARBA00023316"/>
    </source>
</evidence>
<keyword evidence="7" id="KW-0378">Hydrolase</keyword>
<dbReference type="PANTHER" id="PTHR32282">
    <property type="entry name" value="BINDING PROTEIN TRANSPEPTIDASE, PUTATIVE-RELATED"/>
    <property type="match status" value="1"/>
</dbReference>
<feature type="domain" description="Penicillin-binding protein transpeptidase" evidence="15">
    <location>
        <begin position="374"/>
        <end position="613"/>
    </location>
</feature>
<evidence type="ECO:0000256" key="1">
    <source>
        <dbReference type="ARBA" id="ARBA00007090"/>
    </source>
</evidence>
<reference evidence="17" key="1">
    <citation type="submission" date="2019-11" db="EMBL/GenBank/DDBJ databases">
        <authorList>
            <person name="Feng L."/>
        </authorList>
    </citation>
    <scope>NUCLEOTIDE SEQUENCE</scope>
    <source>
        <strain evidence="17">AodontolyticusLFYP35</strain>
    </source>
</reference>
<evidence type="ECO:0000256" key="13">
    <source>
        <dbReference type="ARBA" id="ARBA00049902"/>
    </source>
</evidence>
<keyword evidence="9" id="KW-0573">Peptidoglycan synthesis</keyword>
<dbReference type="GO" id="GO:0009002">
    <property type="term" value="F:serine-type D-Ala-D-Ala carboxypeptidase activity"/>
    <property type="evidence" value="ECO:0007669"/>
    <property type="project" value="UniProtKB-EC"/>
</dbReference>
<feature type="region of interest" description="Disordered" evidence="14">
    <location>
        <begin position="673"/>
        <end position="725"/>
    </location>
</feature>
<evidence type="ECO:0000256" key="10">
    <source>
        <dbReference type="ARBA" id="ARBA00023268"/>
    </source>
</evidence>
<keyword evidence="5" id="KW-0328">Glycosyltransferase</keyword>
<keyword evidence="4" id="KW-0645">Protease</keyword>
<dbReference type="GO" id="GO:0006508">
    <property type="term" value="P:proteolysis"/>
    <property type="evidence" value="ECO:0007669"/>
    <property type="project" value="UniProtKB-KW"/>
</dbReference>
<dbReference type="Gene3D" id="3.40.710.10">
    <property type="entry name" value="DD-peptidase/beta-lactamase superfamily"/>
    <property type="match status" value="1"/>
</dbReference>
<feature type="domain" description="Glycosyl transferase family 51" evidence="16">
    <location>
        <begin position="77"/>
        <end position="265"/>
    </location>
</feature>
<dbReference type="GO" id="GO:0009252">
    <property type="term" value="P:peptidoglycan biosynthetic process"/>
    <property type="evidence" value="ECO:0007669"/>
    <property type="project" value="UniProtKB-KW"/>
</dbReference>
<evidence type="ECO:0000256" key="4">
    <source>
        <dbReference type="ARBA" id="ARBA00022670"/>
    </source>
</evidence>
<dbReference type="AlphaFoldDB" id="A0A6N2RQT6"/>
<keyword evidence="8" id="KW-0133">Cell shape</keyword>
<comment type="catalytic activity">
    <reaction evidence="13">
        <text>[GlcNAc-(1-&gt;4)-Mur2Ac(oyl-L-Ala-gamma-D-Glu-L-Lys-D-Ala-D-Ala)](n)-di-trans,octa-cis-undecaprenyl diphosphate + beta-D-GlcNAc-(1-&gt;4)-Mur2Ac(oyl-L-Ala-gamma-D-Glu-L-Lys-D-Ala-D-Ala)-di-trans,octa-cis-undecaprenyl diphosphate = [GlcNAc-(1-&gt;4)-Mur2Ac(oyl-L-Ala-gamma-D-Glu-L-Lys-D-Ala-D-Ala)](n+1)-di-trans,octa-cis-undecaprenyl diphosphate + di-trans,octa-cis-undecaprenyl diphosphate + H(+)</text>
        <dbReference type="Rhea" id="RHEA:23708"/>
        <dbReference type="Rhea" id="RHEA-COMP:9602"/>
        <dbReference type="Rhea" id="RHEA-COMP:9603"/>
        <dbReference type="ChEBI" id="CHEBI:15378"/>
        <dbReference type="ChEBI" id="CHEBI:58405"/>
        <dbReference type="ChEBI" id="CHEBI:60033"/>
        <dbReference type="ChEBI" id="CHEBI:78435"/>
        <dbReference type="EC" id="2.4.99.28"/>
    </reaction>
</comment>
<dbReference type="GO" id="GO:0008955">
    <property type="term" value="F:peptidoglycan glycosyltransferase activity"/>
    <property type="evidence" value="ECO:0007669"/>
    <property type="project" value="UniProtKB-EC"/>
</dbReference>
<dbReference type="InterPro" id="IPR050396">
    <property type="entry name" value="Glycosyltr_51/Transpeptidase"/>
</dbReference>
<feature type="compositionally biased region" description="Low complexity" evidence="14">
    <location>
        <begin position="685"/>
        <end position="716"/>
    </location>
</feature>
<accession>A0A6N2RQT6</accession>
<evidence type="ECO:0000256" key="3">
    <source>
        <dbReference type="ARBA" id="ARBA00022645"/>
    </source>
</evidence>
<evidence type="ECO:0000256" key="6">
    <source>
        <dbReference type="ARBA" id="ARBA00022679"/>
    </source>
</evidence>
<keyword evidence="6" id="KW-0808">Transferase</keyword>
<evidence type="ECO:0000313" key="17">
    <source>
        <dbReference type="EMBL" id="VYS82808.1"/>
    </source>
</evidence>
<dbReference type="EMBL" id="CACRSM010000002">
    <property type="protein sequence ID" value="VYS82808.1"/>
    <property type="molecule type" value="Genomic_DNA"/>
</dbReference>
<evidence type="ECO:0000256" key="14">
    <source>
        <dbReference type="SAM" id="MobiDB-lite"/>
    </source>
</evidence>
<evidence type="ECO:0000256" key="5">
    <source>
        <dbReference type="ARBA" id="ARBA00022676"/>
    </source>
</evidence>
<evidence type="ECO:0000256" key="9">
    <source>
        <dbReference type="ARBA" id="ARBA00022984"/>
    </source>
</evidence>
<proteinExistence type="inferred from homology"/>
<comment type="similarity">
    <text evidence="1">In the C-terminal section; belongs to the transpeptidase family.</text>
</comment>
<dbReference type="GO" id="GO:0030288">
    <property type="term" value="C:outer membrane-bounded periplasmic space"/>
    <property type="evidence" value="ECO:0007669"/>
    <property type="project" value="TreeGrafter"/>
</dbReference>
<dbReference type="InterPro" id="IPR036950">
    <property type="entry name" value="PBP_transglycosylase"/>
</dbReference>
<dbReference type="Gene3D" id="1.10.3810.10">
    <property type="entry name" value="Biosynthetic peptidoglycan transglycosylase-like"/>
    <property type="match status" value="1"/>
</dbReference>
<sequence length="725" mass="77555">MAQSHTRFVRPAQLVALLLSFLAASTLVGVVSAGVLVPAVGTGAITAKAGMEIFDEIPTDIQVVSPATESTMLDTNGQVIARFYDKQRIVIPSDKIAPIMKKAIVAIEDRRFFEHHGVDPTGIARAMVNNLGDDGGKQGASTITQQYIRNALAEKGYMEGDADQVEAATEQTTERKLREIKYALAVEKQMDKDQILTGYLNIAPFGPITYGVEAASRLYFSKSANELTIGEAALLAGLVQSPVQYNPLQHPEAAQERRNIVLSVMADQGVITEAEEAEAKAVNVSDMLHPTQIREGCSGAGDENAYFCSYAVRQFLADSAFGKTSIERERLLKTGGLTIRTTLDPKKQHAAYESLTKTIPPNDASGLDDALVSLVPQTGEVVAMAQNTVYGVGEDETMSNYAADGSFQVGSTFKVFVLAEWYKEGRSGYETIDGRTNFPNGSFKCDGAPIHTENWNVVDLAGKDGAFNVIGATGLSVNHSFVNMSSKLNFCNIFQVAADMGIDDGNGEPILAVPGNILGSSSASPLNMARAFATFVNDGKMCQPYSIAKVTDRQENVLKEGSANCKQVIDSQVAQKVATTLTKSASQYYTATRLSGGRQFAAKSGTTDYSANTWLTGSTAELTTAAWVGHGNASTTPVQNVRINGRYYSQIFGETFVGQNIWAPYMSTALEGTPNQPMPNANIGTPQAAPRQTQAPTPSAAPAPQQNPQGQQQPGDNNDDDDGDE</sequence>
<evidence type="ECO:0000256" key="8">
    <source>
        <dbReference type="ARBA" id="ARBA00022960"/>
    </source>
</evidence>
<dbReference type="InterPro" id="IPR012338">
    <property type="entry name" value="Beta-lactam/transpept-like"/>
</dbReference>
<keyword evidence="3" id="KW-0121">Carboxypeptidase</keyword>
<organism evidence="17">
    <name type="scientific">Schaalia odontolytica</name>
    <dbReference type="NCBI Taxonomy" id="1660"/>
    <lineage>
        <taxon>Bacteria</taxon>
        <taxon>Bacillati</taxon>
        <taxon>Actinomycetota</taxon>
        <taxon>Actinomycetes</taxon>
        <taxon>Actinomycetales</taxon>
        <taxon>Actinomycetaceae</taxon>
        <taxon>Schaalia</taxon>
    </lineage>
</organism>
<keyword evidence="11" id="KW-0961">Cell wall biogenesis/degradation</keyword>
<dbReference type="FunFam" id="1.10.3810.10:FF:000001">
    <property type="entry name" value="Penicillin-binding protein 1A"/>
    <property type="match status" value="1"/>
</dbReference>
<gene>
    <name evidence="17" type="primary">pbpG</name>
    <name evidence="17" type="ORF">AOLFYP35_00461</name>
</gene>
<evidence type="ECO:0000256" key="12">
    <source>
        <dbReference type="ARBA" id="ARBA00034000"/>
    </source>
</evidence>
<dbReference type="InterPro" id="IPR001460">
    <property type="entry name" value="PCN-bd_Tpept"/>
</dbReference>
<keyword evidence="10" id="KW-0511">Multifunctional enzyme</keyword>
<evidence type="ECO:0000259" key="15">
    <source>
        <dbReference type="Pfam" id="PF00905"/>
    </source>
</evidence>
<dbReference type="PANTHER" id="PTHR32282:SF33">
    <property type="entry name" value="PEPTIDOGLYCAN GLYCOSYLTRANSFERASE"/>
    <property type="match status" value="1"/>
</dbReference>
<protein>
    <submittedName>
        <fullName evidence="17">Penicillin-binding protein 2D</fullName>
    </submittedName>
</protein>
<comment type="catalytic activity">
    <reaction evidence="12">
        <text>Preferential cleavage: (Ac)2-L-Lys-D-Ala-|-D-Ala. Also transpeptidation of peptidyl-alanyl moieties that are N-acyl substituents of D-alanine.</text>
        <dbReference type="EC" id="3.4.16.4"/>
    </reaction>
</comment>
<evidence type="ECO:0000256" key="7">
    <source>
        <dbReference type="ARBA" id="ARBA00022801"/>
    </source>
</evidence>